<accession>A0A7W7T1I2</accession>
<sequence length="345" mass="36871">MPRRLLALVLVVPLVAVLLLVADSPFPPAPGPGPDAPTAMVALGDSTMSGEGAGDYEAGTDGVDGNWCHRSANASVWKTRAGVDKVFNLACSGANSEQVGLTDQVRNTEGSQARRLAAIAREYRVTVVLVAVGANDDPRFSDVLNTCLKAWFERKSDCAKSLSGEWKQRVAKMTPKVERALRDVQLVLRNEGYTQRAYTLVLQSYASPVAPDLPADLQNLAGCPLRAGDLEWVKNTAVGQLSASLRTAANSVGARFLDLSGAGAGHEACVGGDRPETEWFTRLTVDFEGLRDDERARHVFQESFHPNALGHDQVARCVTAFLRTTDQAARCAAGQDGDLTAVPAK</sequence>
<evidence type="ECO:0000313" key="5">
    <source>
        <dbReference type="Proteomes" id="UP000542674"/>
    </source>
</evidence>
<keyword evidence="2" id="KW-1015">Disulfide bond</keyword>
<keyword evidence="5" id="KW-1185">Reference proteome</keyword>
<evidence type="ECO:0000259" key="3">
    <source>
        <dbReference type="Pfam" id="PF13472"/>
    </source>
</evidence>
<comment type="caution">
    <text evidence="4">The sequence shown here is derived from an EMBL/GenBank/DDBJ whole genome shotgun (WGS) entry which is preliminary data.</text>
</comment>
<feature type="domain" description="SGNH hydrolase-type esterase" evidence="3">
    <location>
        <begin position="42"/>
        <end position="312"/>
    </location>
</feature>
<dbReference type="InterPro" id="IPR037460">
    <property type="entry name" value="SEST-like"/>
</dbReference>
<dbReference type="InterPro" id="IPR036514">
    <property type="entry name" value="SGNH_hydro_sf"/>
</dbReference>
<dbReference type="Pfam" id="PF13472">
    <property type="entry name" value="Lipase_GDSL_2"/>
    <property type="match status" value="1"/>
</dbReference>
<feature type="disulfide bond" evidence="2">
    <location>
        <begin position="147"/>
        <end position="158"/>
    </location>
</feature>
<dbReference type="RefSeq" id="WP_184668077.1">
    <property type="nucleotide sequence ID" value="NZ_BAABAI010000015.1"/>
</dbReference>
<dbReference type="AlphaFoldDB" id="A0A7W7T1I2"/>
<organism evidence="4 5">
    <name type="scientific">Saccharothrix violaceirubra</name>
    <dbReference type="NCBI Taxonomy" id="413306"/>
    <lineage>
        <taxon>Bacteria</taxon>
        <taxon>Bacillati</taxon>
        <taxon>Actinomycetota</taxon>
        <taxon>Actinomycetes</taxon>
        <taxon>Pseudonocardiales</taxon>
        <taxon>Pseudonocardiaceae</taxon>
        <taxon>Saccharothrix</taxon>
    </lineage>
</organism>
<dbReference type="GO" id="GO:0016788">
    <property type="term" value="F:hydrolase activity, acting on ester bonds"/>
    <property type="evidence" value="ECO:0007669"/>
    <property type="project" value="InterPro"/>
</dbReference>
<evidence type="ECO:0000313" key="4">
    <source>
        <dbReference type="EMBL" id="MBB4964824.1"/>
    </source>
</evidence>
<evidence type="ECO:0000256" key="1">
    <source>
        <dbReference type="PIRSR" id="PIRSR637460-1"/>
    </source>
</evidence>
<dbReference type="Proteomes" id="UP000542674">
    <property type="component" value="Unassembled WGS sequence"/>
</dbReference>
<dbReference type="GO" id="GO:0006629">
    <property type="term" value="P:lipid metabolic process"/>
    <property type="evidence" value="ECO:0007669"/>
    <property type="project" value="TreeGrafter"/>
</dbReference>
<evidence type="ECO:0000256" key="2">
    <source>
        <dbReference type="PIRSR" id="PIRSR637460-2"/>
    </source>
</evidence>
<dbReference type="PANTHER" id="PTHR37981">
    <property type="entry name" value="LIPASE 2"/>
    <property type="match status" value="1"/>
</dbReference>
<dbReference type="EMBL" id="JACHJS010000001">
    <property type="protein sequence ID" value="MBB4964824.1"/>
    <property type="molecule type" value="Genomic_DNA"/>
</dbReference>
<feature type="active site" description="Nucleophile" evidence="1">
    <location>
        <position position="46"/>
    </location>
</feature>
<reference evidence="4 5" key="1">
    <citation type="submission" date="2020-08" db="EMBL/GenBank/DDBJ databases">
        <title>Sequencing the genomes of 1000 actinobacteria strains.</title>
        <authorList>
            <person name="Klenk H.-P."/>
        </authorList>
    </citation>
    <scope>NUCLEOTIDE SEQUENCE [LARGE SCALE GENOMIC DNA]</scope>
    <source>
        <strain evidence="4 5">DSM 45084</strain>
    </source>
</reference>
<dbReference type="SUPFAM" id="SSF52266">
    <property type="entry name" value="SGNH hydrolase"/>
    <property type="match status" value="1"/>
</dbReference>
<gene>
    <name evidence="4" type="ORF">F4559_002183</name>
</gene>
<name>A0A7W7T1I2_9PSEU</name>
<protein>
    <submittedName>
        <fullName evidence="4">Lysophospholipase L1-like esterase</fullName>
    </submittedName>
</protein>
<proteinExistence type="predicted"/>
<feature type="disulfide bond" evidence="2">
    <location>
        <begin position="68"/>
        <end position="91"/>
    </location>
</feature>
<dbReference type="PANTHER" id="PTHR37981:SF1">
    <property type="entry name" value="SGNH HYDROLASE-TYPE ESTERASE DOMAIN-CONTAINING PROTEIN"/>
    <property type="match status" value="1"/>
</dbReference>
<dbReference type="InterPro" id="IPR013830">
    <property type="entry name" value="SGNH_hydro"/>
</dbReference>
<feature type="active site" evidence="1">
    <location>
        <position position="305"/>
    </location>
</feature>
<dbReference type="Gene3D" id="3.40.50.1110">
    <property type="entry name" value="SGNH hydrolase"/>
    <property type="match status" value="1"/>
</dbReference>